<evidence type="ECO:0000256" key="4">
    <source>
        <dbReference type="PROSITE-ProRule" id="PRU00289"/>
    </source>
</evidence>
<proteinExistence type="predicted"/>
<dbReference type="InterPro" id="IPR002543">
    <property type="entry name" value="FtsK_dom"/>
</dbReference>
<name>A0ABU2J6A8_9ACTN</name>
<dbReference type="SMART" id="SM00382">
    <property type="entry name" value="AAA"/>
    <property type="match status" value="3"/>
</dbReference>
<feature type="region of interest" description="Disordered" evidence="5">
    <location>
        <begin position="1"/>
        <end position="22"/>
    </location>
</feature>
<dbReference type="PANTHER" id="PTHR22683">
    <property type="entry name" value="SPORULATION PROTEIN RELATED"/>
    <property type="match status" value="1"/>
</dbReference>
<dbReference type="PROSITE" id="PS50901">
    <property type="entry name" value="FTSK"/>
    <property type="match status" value="2"/>
</dbReference>
<keyword evidence="1" id="KW-0597">Phosphoprotein</keyword>
<keyword evidence="3 4" id="KW-0067">ATP-binding</keyword>
<dbReference type="EMBL" id="JAVREH010000003">
    <property type="protein sequence ID" value="MDT0260520.1"/>
    <property type="molecule type" value="Genomic_DNA"/>
</dbReference>
<accession>A0ABU2J6A8</accession>
<dbReference type="SUPFAM" id="SSF52540">
    <property type="entry name" value="P-loop containing nucleoside triphosphate hydrolases"/>
    <property type="match status" value="3"/>
</dbReference>
<evidence type="ECO:0000259" key="6">
    <source>
        <dbReference type="PROSITE" id="PS50006"/>
    </source>
</evidence>
<dbReference type="SUPFAM" id="SSF49879">
    <property type="entry name" value="SMAD/FHA domain"/>
    <property type="match status" value="1"/>
</dbReference>
<evidence type="ECO:0000313" key="8">
    <source>
        <dbReference type="EMBL" id="MDT0260520.1"/>
    </source>
</evidence>
<feature type="binding site" evidence="4">
    <location>
        <begin position="947"/>
        <end position="954"/>
    </location>
    <ligand>
        <name>ATP</name>
        <dbReference type="ChEBI" id="CHEBI:30616"/>
    </ligand>
</feature>
<keyword evidence="2 4" id="KW-0547">Nucleotide-binding</keyword>
<dbReference type="InterPro" id="IPR027417">
    <property type="entry name" value="P-loop_NTPase"/>
</dbReference>
<evidence type="ECO:0000313" key="9">
    <source>
        <dbReference type="Proteomes" id="UP001183176"/>
    </source>
</evidence>
<evidence type="ECO:0000256" key="3">
    <source>
        <dbReference type="ARBA" id="ARBA00022840"/>
    </source>
</evidence>
<feature type="region of interest" description="Disordered" evidence="5">
    <location>
        <begin position="181"/>
        <end position="207"/>
    </location>
</feature>
<feature type="binding site" evidence="4">
    <location>
        <begin position="631"/>
        <end position="638"/>
    </location>
    <ligand>
        <name>ATP</name>
        <dbReference type="ChEBI" id="CHEBI:30616"/>
    </ligand>
</feature>
<dbReference type="InterPro" id="IPR050206">
    <property type="entry name" value="FtsK/SpoIIIE/SftA"/>
</dbReference>
<dbReference type="PROSITE" id="PS50006">
    <property type="entry name" value="FHA_DOMAIN"/>
    <property type="match status" value="1"/>
</dbReference>
<feature type="domain" description="FtsK" evidence="7">
    <location>
        <begin position="613"/>
        <end position="803"/>
    </location>
</feature>
<dbReference type="SMART" id="SM00240">
    <property type="entry name" value="FHA"/>
    <property type="match status" value="1"/>
</dbReference>
<dbReference type="CDD" id="cd00060">
    <property type="entry name" value="FHA"/>
    <property type="match status" value="1"/>
</dbReference>
<evidence type="ECO:0000256" key="1">
    <source>
        <dbReference type="ARBA" id="ARBA00022553"/>
    </source>
</evidence>
<feature type="domain" description="FtsK" evidence="7">
    <location>
        <begin position="929"/>
        <end position="1117"/>
    </location>
</feature>
<reference evidence="9" key="1">
    <citation type="submission" date="2023-07" db="EMBL/GenBank/DDBJ databases">
        <title>30 novel species of actinomycetes from the DSMZ collection.</title>
        <authorList>
            <person name="Nouioui I."/>
        </authorList>
    </citation>
    <scope>NUCLEOTIDE SEQUENCE [LARGE SCALE GENOMIC DNA]</scope>
    <source>
        <strain evidence="9">DSM 44399</strain>
    </source>
</reference>
<dbReference type="Gene3D" id="2.60.200.20">
    <property type="match status" value="1"/>
</dbReference>
<dbReference type="CDD" id="cd01127">
    <property type="entry name" value="TrwB_TraG_TraD_VirD4"/>
    <property type="match status" value="1"/>
</dbReference>
<evidence type="ECO:0000256" key="5">
    <source>
        <dbReference type="SAM" id="MobiDB-lite"/>
    </source>
</evidence>
<dbReference type="InterPro" id="IPR008984">
    <property type="entry name" value="SMAD_FHA_dom_sf"/>
</dbReference>
<dbReference type="RefSeq" id="WP_311421670.1">
    <property type="nucleotide sequence ID" value="NZ_JAVREH010000003.1"/>
</dbReference>
<dbReference type="Gene3D" id="3.40.50.300">
    <property type="entry name" value="P-loop containing nucleotide triphosphate hydrolases"/>
    <property type="match status" value="4"/>
</dbReference>
<dbReference type="Pfam" id="PF01580">
    <property type="entry name" value="FtsK_SpoIIIE"/>
    <property type="match status" value="2"/>
</dbReference>
<feature type="domain" description="FHA" evidence="6">
    <location>
        <begin position="107"/>
        <end position="156"/>
    </location>
</feature>
<protein>
    <submittedName>
        <fullName evidence="8">FtsK/SpoIIIE domain-containing protein</fullName>
    </submittedName>
</protein>
<dbReference type="Proteomes" id="UP001183176">
    <property type="component" value="Unassembled WGS sequence"/>
</dbReference>
<comment type="caution">
    <text evidence="8">The sequence shown here is derived from an EMBL/GenBank/DDBJ whole genome shotgun (WGS) entry which is preliminary data.</text>
</comment>
<gene>
    <name evidence="8" type="ORF">RM423_03850</name>
</gene>
<keyword evidence="9" id="KW-1185">Reference proteome</keyword>
<sequence length="1408" mass="148288">MHVTLTAHVSGRPDQDLEITGPPGTTMLTLRPELMKQLGATANQAVFSSGQLVSPGTLLGDAGLRSGDVLTLGSRADRHSPGVSMLHLRVVGGPDCGQLIDLARATHVIGRDGTADITVEDPDISRRHAEVRVDAHGLWLRDLGSTNGTWLGDEKVGPEPVRLPAGTLFTLGTSTLCATTADEPPAATRSDADGRVRVNTPPRITGTGLTEAVEFPAAPAVEPRPKTQWLAALLPTGLGVGLALAMHSSQFLAFALLTPVTLLAGAVSQRWDWRRTSRQQRLRHARSEAAAEVLLSGRLDAEARRRRRQFPDAAAILHTVTGPDCRLWERPAEDSGFLLVRLGVADRPAETYATRAAAPIQGLLVSSVPATVPLTQGALGLAGPLPLARGTARWVFGQLLAMHSPTDLTIAALLDGSSEDWRWLRWVPETAPTIAVDAAEHRQLVGDLVRIVTDRRSAAVGTAWPGPWTVLLIDRVSTMASVPGLRFVLEHGPAVGITAVCIDIEVRLLPPSCRATAVTTADTGSALVIAVSGREIMTSVTAERVPLAWCDRLARSLAPLRPAHVDSSADLPSEVSLLGLHDITHPDDLAPAPLAERWTGAGSAATPVGVSAEGVIEFDLARDGPHSLIAGTTGSGKSELLRSVVVGLAVRSPPRELSFLLIDYKGGAAFAECAELPHTVGLVTDLDPRLTRRVLVSLNAELRRREAAFAEVGVTDLDAYRRSTRAAAQPLARLVLVVDEFASLAEEFPSFLSGLIGVAQRGRSLGVHLVLATQRPAGVVSPEIKANMALRIALRVTDAGESSDVLADDAASRIPQHHPGRAFARLTRGLVEFQTARVTGLADDEAPVTVTELDDWNRRPAAAARADDGDLRRVCDAISLAAVRFGHQSATAPWLPPLPAHVSTADLTRDTTHRFEVSFGLTDDPARQAQFAAVHDLAAGGSIAFIGGPRSGRTTGLRTFVAQATCQLSADELHIYSLDCAGHGLAGLVDLPHTGAAVGRDDAVPMARLLNLLLDELDRRQRALADLGVGSFAEALEAGTELPAVLIVIDGWDGLSALSDTHDGGRSAEIVLRLLRDSPAAGFTLLITGDRAALGVRIASALGRKLLLRMTDRNDYAMAGLAPAALPADPRPGQAIDLEDGLEIQLALLDTDPSPAGQRAALRAIAASQPPARHGPAIRVRTLPATVRLAELAGTKDQVPTGCLLGVGGDTAEEVWADVFDSASRFLIAGPPRSGRSTAVITIATQAVSAGLRMLIAAPARSPLTVWAGLRGLAVTFPQGDGVRADKGADATRLLSDFDGDLILLDDAEQFTDTATGDAVTDLVSRHHSAVVVTARADDLMVSFRGIATDVRRHRRGLLLQPTPGDGELLGVRIAPQPAAGIPGRGLLITDQTRMVAPNGLPVQVATI</sequence>
<organism evidence="8 9">
    <name type="scientific">Jatrophihabitans lederbergiae</name>
    <dbReference type="NCBI Taxonomy" id="3075547"/>
    <lineage>
        <taxon>Bacteria</taxon>
        <taxon>Bacillati</taxon>
        <taxon>Actinomycetota</taxon>
        <taxon>Actinomycetes</taxon>
        <taxon>Jatrophihabitantales</taxon>
        <taxon>Jatrophihabitantaceae</taxon>
        <taxon>Jatrophihabitans</taxon>
    </lineage>
</organism>
<dbReference type="Pfam" id="PF00498">
    <property type="entry name" value="FHA"/>
    <property type="match status" value="1"/>
</dbReference>
<dbReference type="PANTHER" id="PTHR22683:SF1">
    <property type="entry name" value="TYPE VII SECRETION SYSTEM PROTEIN ESSC"/>
    <property type="match status" value="1"/>
</dbReference>
<dbReference type="InterPro" id="IPR003593">
    <property type="entry name" value="AAA+_ATPase"/>
</dbReference>
<dbReference type="InterPro" id="IPR000253">
    <property type="entry name" value="FHA_dom"/>
</dbReference>
<evidence type="ECO:0000256" key="2">
    <source>
        <dbReference type="ARBA" id="ARBA00022741"/>
    </source>
</evidence>
<evidence type="ECO:0000259" key="7">
    <source>
        <dbReference type="PROSITE" id="PS50901"/>
    </source>
</evidence>